<dbReference type="InterPro" id="IPR055346">
    <property type="entry name" value="Fe-S_cluster_assembly_SufBD"/>
</dbReference>
<dbReference type="Proteomes" id="UP000008130">
    <property type="component" value="Chromosome"/>
</dbReference>
<evidence type="ECO:0000313" key="4">
    <source>
        <dbReference type="EMBL" id="ADZ70786.1"/>
    </source>
</evidence>
<dbReference type="PATRIC" id="fig|991905.3.peg.2420"/>
<dbReference type="STRING" id="991905.SL003B_2361"/>
<evidence type="ECO:0000259" key="2">
    <source>
        <dbReference type="Pfam" id="PF01458"/>
    </source>
</evidence>
<comment type="similarity">
    <text evidence="1">Belongs to the iron-sulfur cluster assembly SufBD family.</text>
</comment>
<dbReference type="Pfam" id="PF01458">
    <property type="entry name" value="SUFBD_core"/>
    <property type="match status" value="1"/>
</dbReference>
<evidence type="ECO:0000313" key="5">
    <source>
        <dbReference type="Proteomes" id="UP000008130"/>
    </source>
</evidence>
<evidence type="ECO:0000256" key="1">
    <source>
        <dbReference type="ARBA" id="ARBA00043967"/>
    </source>
</evidence>
<dbReference type="PANTHER" id="PTHR43575:SF1">
    <property type="entry name" value="PROTEIN ABCI7, CHLOROPLASTIC"/>
    <property type="match status" value="1"/>
</dbReference>
<dbReference type="KEGG" id="pgv:SL003B_2361"/>
<dbReference type="AlphaFoldDB" id="F2J0V0"/>
<reference evidence="4 5" key="1">
    <citation type="journal article" date="2011" name="J. Bacteriol.">
        <title>Complete genome sequence of Polymorphum gilvum SL003B-26A1T, a crude oil-degrading bacterium from oil-polluted saline soil.</title>
        <authorList>
            <person name="Li S.G."/>
            <person name="Tang Y.Q."/>
            <person name="Nie Y."/>
            <person name="Cai M."/>
            <person name="Wu X.L."/>
        </authorList>
    </citation>
    <scope>NUCLEOTIDE SEQUENCE [LARGE SCALE GENOMIC DNA]</scope>
    <source>
        <strain evidence="5">LMG 25793 / CGMCC 1.9160 / SL003B-26A1</strain>
    </source>
</reference>
<accession>F2J0V0</accession>
<protein>
    <submittedName>
        <fullName evidence="4">FeS assembly protein SufD</fullName>
    </submittedName>
</protein>
<sequence>MNASIRVVRTQAETDLAEQFERSRTSLAGGAEIAALRNAAFDRFSQTGLPHRRVEEWKYTDLRAYMKGAAPLADPVTAQAAGPALEAADAYGGLERFRLVLANGRLVAELSDLNALDAAGVTVRDINDGLANSDAAKLLQCPAIAQGNALVDLNTALVQGGVTVAVEAGRRVDKPVEIVHLTVGAGASFSRCRIALGEGAELTLLESFASVGAGGETNAVSDYDLGKGAILASVRLMSGAGSHAHVSTSFARLAGDAHLKTLGFVVGTAFARNQSFVSFAGEGARADLFGVTMVRGDQLADQTLVVDHAVPHCDSREYFKSVIDGRAKAVYQGKIIVRPHAQKTDGRMMTQALLLSEEAEMANKPELEIFADDVQCAHGATSGQIDEDLLFYLRARGIPEAEARTLLVLAFLSEAIEEFGSESVTEPLEQRVRDWLAVGG</sequence>
<dbReference type="InterPro" id="IPR037284">
    <property type="entry name" value="SUF_FeS_clus_asmbl_SufBD_sf"/>
</dbReference>
<dbReference type="eggNOG" id="COG0719">
    <property type="taxonomic scope" value="Bacteria"/>
</dbReference>
<dbReference type="RefSeq" id="WP_013653101.1">
    <property type="nucleotide sequence ID" value="NC_015259.1"/>
</dbReference>
<dbReference type="InterPro" id="IPR011542">
    <property type="entry name" value="SUF_FeS_clus_asmbl_SufD"/>
</dbReference>
<dbReference type="Pfam" id="PF19295">
    <property type="entry name" value="SufBD_N"/>
    <property type="match status" value="1"/>
</dbReference>
<dbReference type="HOGENOM" id="CLU_026231_5_2_5"/>
<dbReference type="SUPFAM" id="SSF101960">
    <property type="entry name" value="Stabilizer of iron transporter SufD"/>
    <property type="match status" value="1"/>
</dbReference>
<name>F2J0V0_POLGS</name>
<dbReference type="OrthoDB" id="9768262at2"/>
<dbReference type="InterPro" id="IPR045595">
    <property type="entry name" value="SufBD_N"/>
</dbReference>
<dbReference type="EMBL" id="CP002568">
    <property type="protein sequence ID" value="ADZ70786.1"/>
    <property type="molecule type" value="Genomic_DNA"/>
</dbReference>
<proteinExistence type="inferred from homology"/>
<gene>
    <name evidence="4" type="ordered locus">SL003B_2361</name>
</gene>
<dbReference type="NCBIfam" id="TIGR01981">
    <property type="entry name" value="sufD"/>
    <property type="match status" value="1"/>
</dbReference>
<feature type="domain" description="SUF system FeS cluster assembly SufBD N-terminal" evidence="3">
    <location>
        <begin position="12"/>
        <end position="178"/>
    </location>
</feature>
<feature type="domain" description="SUF system FeS cluster assembly SufBD core" evidence="2">
    <location>
        <begin position="186"/>
        <end position="411"/>
    </location>
</feature>
<dbReference type="PANTHER" id="PTHR43575">
    <property type="entry name" value="PROTEIN ABCI7, CHLOROPLASTIC"/>
    <property type="match status" value="1"/>
</dbReference>
<evidence type="ECO:0000259" key="3">
    <source>
        <dbReference type="Pfam" id="PF19295"/>
    </source>
</evidence>
<keyword evidence="5" id="KW-1185">Reference proteome</keyword>
<dbReference type="InterPro" id="IPR000825">
    <property type="entry name" value="SUF_FeS_clus_asmbl_SufBD_core"/>
</dbReference>
<organism evidence="4 5">
    <name type="scientific">Polymorphum gilvum (strain LMG 25793 / CGMCC 1.9160 / SL003B-26A1)</name>
    <dbReference type="NCBI Taxonomy" id="991905"/>
    <lineage>
        <taxon>Bacteria</taxon>
        <taxon>Pseudomonadati</taxon>
        <taxon>Pseudomonadota</taxon>
        <taxon>Alphaproteobacteria</taxon>
        <taxon>Rhodobacterales</taxon>
        <taxon>Paracoccaceae</taxon>
        <taxon>Polymorphum</taxon>
    </lineage>
</organism>
<dbReference type="GO" id="GO:0016226">
    <property type="term" value="P:iron-sulfur cluster assembly"/>
    <property type="evidence" value="ECO:0007669"/>
    <property type="project" value="InterPro"/>
</dbReference>